<reference evidence="2" key="1">
    <citation type="submission" date="2014-12" db="EMBL/GenBank/DDBJ databases">
        <title>Insight into the proteome of Arion vulgaris.</title>
        <authorList>
            <person name="Aradska J."/>
            <person name="Bulat T."/>
            <person name="Smidak R."/>
            <person name="Sarate P."/>
            <person name="Gangsoo J."/>
            <person name="Sialana F."/>
            <person name="Bilban M."/>
            <person name="Lubec G."/>
        </authorList>
    </citation>
    <scope>NUCLEOTIDE SEQUENCE</scope>
    <source>
        <tissue evidence="2">Skin</tissue>
    </source>
</reference>
<feature type="region of interest" description="Disordered" evidence="1">
    <location>
        <begin position="53"/>
        <end position="96"/>
    </location>
</feature>
<name>A0A0B7BSV7_9EUPU</name>
<feature type="non-terminal residue" evidence="2">
    <location>
        <position position="1"/>
    </location>
</feature>
<feature type="compositionally biased region" description="Polar residues" evidence="1">
    <location>
        <begin position="53"/>
        <end position="66"/>
    </location>
</feature>
<dbReference type="EMBL" id="HACG01048395">
    <property type="protein sequence ID" value="CEK95260.1"/>
    <property type="molecule type" value="Transcribed_RNA"/>
</dbReference>
<proteinExistence type="predicted"/>
<feature type="non-terminal residue" evidence="2">
    <location>
        <position position="96"/>
    </location>
</feature>
<gene>
    <name evidence="2" type="primary">ORF206144</name>
</gene>
<sequence>KLPELKEILREVNIRIKKGGDAVDTITNTIRKEDQKRDKYHYLAKARRDGISTQNWTQQTKTSSITHMCMRTDSRTRPAGLSPDESATKRTLANRD</sequence>
<evidence type="ECO:0000256" key="1">
    <source>
        <dbReference type="SAM" id="MobiDB-lite"/>
    </source>
</evidence>
<protein>
    <submittedName>
        <fullName evidence="2">Uncharacterized protein</fullName>
    </submittedName>
</protein>
<accession>A0A0B7BSV7</accession>
<dbReference type="AlphaFoldDB" id="A0A0B7BSV7"/>
<organism evidence="2">
    <name type="scientific">Arion vulgaris</name>
    <dbReference type="NCBI Taxonomy" id="1028688"/>
    <lineage>
        <taxon>Eukaryota</taxon>
        <taxon>Metazoa</taxon>
        <taxon>Spiralia</taxon>
        <taxon>Lophotrochozoa</taxon>
        <taxon>Mollusca</taxon>
        <taxon>Gastropoda</taxon>
        <taxon>Heterobranchia</taxon>
        <taxon>Euthyneura</taxon>
        <taxon>Panpulmonata</taxon>
        <taxon>Eupulmonata</taxon>
        <taxon>Stylommatophora</taxon>
        <taxon>Helicina</taxon>
        <taxon>Arionoidea</taxon>
        <taxon>Arionidae</taxon>
        <taxon>Arion</taxon>
    </lineage>
</organism>
<evidence type="ECO:0000313" key="2">
    <source>
        <dbReference type="EMBL" id="CEK95260.1"/>
    </source>
</evidence>